<organism evidence="1 2">
    <name type="scientific">Spiromyces aspiralis</name>
    <dbReference type="NCBI Taxonomy" id="68401"/>
    <lineage>
        <taxon>Eukaryota</taxon>
        <taxon>Fungi</taxon>
        <taxon>Fungi incertae sedis</taxon>
        <taxon>Zoopagomycota</taxon>
        <taxon>Kickxellomycotina</taxon>
        <taxon>Kickxellomycetes</taxon>
        <taxon>Kickxellales</taxon>
        <taxon>Kickxellaceae</taxon>
        <taxon>Spiromyces</taxon>
    </lineage>
</organism>
<comment type="caution">
    <text evidence="1">The sequence shown here is derived from an EMBL/GenBank/DDBJ whole genome shotgun (WGS) entry which is preliminary data.</text>
</comment>
<feature type="non-terminal residue" evidence="1">
    <location>
        <position position="180"/>
    </location>
</feature>
<evidence type="ECO:0000313" key="1">
    <source>
        <dbReference type="EMBL" id="KAJ1672445.1"/>
    </source>
</evidence>
<dbReference type="Proteomes" id="UP001145114">
    <property type="component" value="Unassembled WGS sequence"/>
</dbReference>
<name>A0ACC1HAT5_9FUNG</name>
<reference evidence="1" key="1">
    <citation type="submission" date="2022-06" db="EMBL/GenBank/DDBJ databases">
        <title>Phylogenomic reconstructions and comparative analyses of Kickxellomycotina fungi.</title>
        <authorList>
            <person name="Reynolds N.K."/>
            <person name="Stajich J.E."/>
            <person name="Barry K."/>
            <person name="Grigoriev I.V."/>
            <person name="Crous P."/>
            <person name="Smith M.E."/>
        </authorList>
    </citation>
    <scope>NUCLEOTIDE SEQUENCE</scope>
    <source>
        <strain evidence="1">RSA 2271</strain>
    </source>
</reference>
<proteinExistence type="predicted"/>
<protein>
    <submittedName>
        <fullName evidence="1">Subunit of the glycosylphosphatidylinositol transamidase complex-like protein</fullName>
    </submittedName>
</protein>
<accession>A0ACC1HAT5</accession>
<sequence length="180" mass="20180">MRAFTIAAVIAAATTVATERLAANESFDEILILRPLPDGKVLAHFAFNVSIDHPHDTPRKPSLTLIDSNSNSNSNSSSSCAHCWCLRGLPVMLTVNSRLAMVVRHYRLFPRQIGEVIQRYHIRELNVAFTQGTWRIEDWGYPPVNDASHGAQVLARIGDEERQATAYHFGPSQRCFPQLR</sequence>
<keyword evidence="2" id="KW-1185">Reference proteome</keyword>
<dbReference type="EMBL" id="JAMZIH010008363">
    <property type="protein sequence ID" value="KAJ1672445.1"/>
    <property type="molecule type" value="Genomic_DNA"/>
</dbReference>
<evidence type="ECO:0000313" key="2">
    <source>
        <dbReference type="Proteomes" id="UP001145114"/>
    </source>
</evidence>
<gene>
    <name evidence="1" type="primary">GPI16_2</name>
    <name evidence="1" type="ORF">EV182_007158</name>
</gene>